<keyword evidence="11" id="KW-1185">Reference proteome</keyword>
<evidence type="ECO:0000256" key="2">
    <source>
        <dbReference type="ARBA" id="ARBA00004434"/>
    </source>
</evidence>
<evidence type="ECO:0000313" key="11">
    <source>
        <dbReference type="Proteomes" id="UP000268321"/>
    </source>
</evidence>
<evidence type="ECO:0000256" key="9">
    <source>
        <dbReference type="RuleBase" id="RU367056"/>
    </source>
</evidence>
<dbReference type="Proteomes" id="UP000268321">
    <property type="component" value="Unassembled WGS sequence"/>
</dbReference>
<keyword evidence="8 9" id="KW-0472">Membrane</keyword>
<dbReference type="PANTHER" id="PTHR15642:SF3">
    <property type="entry name" value="CYTOCHROME C OXIDASE ASSEMBLY FACTOR 3 HOMOLOG, MITOCHONDRIAL"/>
    <property type="match status" value="1"/>
</dbReference>
<feature type="non-terminal residue" evidence="10">
    <location>
        <position position="1"/>
    </location>
</feature>
<dbReference type="GO" id="GO:0033617">
    <property type="term" value="P:mitochondrial respiratory chain complex IV assembly"/>
    <property type="evidence" value="ECO:0007669"/>
    <property type="project" value="UniProtKB-UniRule"/>
</dbReference>
<dbReference type="OrthoDB" id="10018333at2759"/>
<evidence type="ECO:0000256" key="7">
    <source>
        <dbReference type="ARBA" id="ARBA00023128"/>
    </source>
</evidence>
<comment type="subunit">
    <text evidence="4 9">Component of 250-400 kDa complexes called cytochrome oxidase assembly intermediates or COA complexes.</text>
</comment>
<dbReference type="GO" id="GO:0005743">
    <property type="term" value="C:mitochondrial inner membrane"/>
    <property type="evidence" value="ECO:0007669"/>
    <property type="project" value="UniProtKB-SubCell"/>
</dbReference>
<dbReference type="EMBL" id="ML004512">
    <property type="protein sequence ID" value="RKP29089.1"/>
    <property type="molecule type" value="Genomic_DNA"/>
</dbReference>
<keyword evidence="7 9" id="KW-0496">Mitochondrion</keyword>
<dbReference type="PANTHER" id="PTHR15642">
    <property type="entry name" value="CYTOCHROME C OXIDASE ASSEMBLY FACTOR 3, MITOCHONDRIAL"/>
    <property type="match status" value="1"/>
</dbReference>
<reference evidence="11" key="1">
    <citation type="journal article" date="2018" name="Nat. Microbiol.">
        <title>Leveraging single-cell genomics to expand the fungal tree of life.</title>
        <authorList>
            <person name="Ahrendt S.R."/>
            <person name="Quandt C.A."/>
            <person name="Ciobanu D."/>
            <person name="Clum A."/>
            <person name="Salamov A."/>
            <person name="Andreopoulos B."/>
            <person name="Cheng J.F."/>
            <person name="Woyke T."/>
            <person name="Pelin A."/>
            <person name="Henrissat B."/>
            <person name="Reynolds N.K."/>
            <person name="Benny G.L."/>
            <person name="Smith M.E."/>
            <person name="James T.Y."/>
            <person name="Grigoriev I.V."/>
        </authorList>
    </citation>
    <scope>NUCLEOTIDE SEQUENCE [LARGE SCALE GENOMIC DNA]</scope>
    <source>
        <strain evidence="11">Baker2002</strain>
    </source>
</reference>
<evidence type="ECO:0000256" key="1">
    <source>
        <dbReference type="ARBA" id="ARBA00003064"/>
    </source>
</evidence>
<comment type="subcellular location">
    <subcellularLocation>
        <location evidence="2">Mitochondrion inner membrane</location>
        <topology evidence="2">Single-pass membrane protein</topology>
    </subcellularLocation>
</comment>
<evidence type="ECO:0000256" key="4">
    <source>
        <dbReference type="ARBA" id="ARBA00011351"/>
    </source>
</evidence>
<dbReference type="AlphaFoldDB" id="A0A4V1J2M6"/>
<organism evidence="10 11">
    <name type="scientific">Metschnikowia bicuspidata</name>
    <dbReference type="NCBI Taxonomy" id="27322"/>
    <lineage>
        <taxon>Eukaryota</taxon>
        <taxon>Fungi</taxon>
        <taxon>Dikarya</taxon>
        <taxon>Ascomycota</taxon>
        <taxon>Saccharomycotina</taxon>
        <taxon>Pichiomycetes</taxon>
        <taxon>Metschnikowiaceae</taxon>
        <taxon>Metschnikowia</taxon>
    </lineage>
</organism>
<protein>
    <recommendedName>
        <fullName evidence="9">Cytochrome c oxidase assembly factor 3</fullName>
    </recommendedName>
</protein>
<evidence type="ECO:0000256" key="5">
    <source>
        <dbReference type="ARBA" id="ARBA00022692"/>
    </source>
</evidence>
<proteinExistence type="inferred from homology"/>
<keyword evidence="6 9" id="KW-1133">Transmembrane helix</keyword>
<accession>A0A4V1J2M6</accession>
<dbReference type="InterPro" id="IPR041752">
    <property type="entry name" value="Coa3"/>
</dbReference>
<comment type="function">
    <text evidence="1 9">Required for assembly of cytochrome c oxidase (complex IV).</text>
</comment>
<name>A0A4V1J2M6_9ASCO</name>
<evidence type="ECO:0000256" key="6">
    <source>
        <dbReference type="ARBA" id="ARBA00022989"/>
    </source>
</evidence>
<comment type="similarity">
    <text evidence="3 9">Belongs to the COA3 family.</text>
</comment>
<evidence type="ECO:0000256" key="8">
    <source>
        <dbReference type="ARBA" id="ARBA00023136"/>
    </source>
</evidence>
<keyword evidence="5 9" id="KW-0812">Transmembrane</keyword>
<keyword evidence="9" id="KW-0999">Mitochondrion inner membrane</keyword>
<sequence length="77" mass="8953">HARYRDPITGRITSALYRAREPFFWKNMLGFAVFGSIPLGVYIFTWKFLSKDDLSDIPIPPISDAELAELRKEYESK</sequence>
<evidence type="ECO:0000256" key="3">
    <source>
        <dbReference type="ARBA" id="ARBA00007035"/>
    </source>
</evidence>
<feature type="transmembrane region" description="Helical" evidence="9">
    <location>
        <begin position="23"/>
        <end position="44"/>
    </location>
</feature>
<gene>
    <name evidence="10" type="ORF">METBISCDRAFT_19481</name>
</gene>
<evidence type="ECO:0000313" key="10">
    <source>
        <dbReference type="EMBL" id="RKP29089.1"/>
    </source>
</evidence>